<dbReference type="AlphaFoldDB" id="A0A2N8KTF2"/>
<accession>A0A2N8KTF2</accession>
<gene>
    <name evidence="3" type="ORF">C1O66_03720</name>
</gene>
<dbReference type="InterPro" id="IPR010657">
    <property type="entry name" value="ImpA_N"/>
</dbReference>
<feature type="region of interest" description="Disordered" evidence="1">
    <location>
        <begin position="245"/>
        <end position="277"/>
    </location>
</feature>
<evidence type="ECO:0000256" key="1">
    <source>
        <dbReference type="SAM" id="MobiDB-lite"/>
    </source>
</evidence>
<dbReference type="NCBIfam" id="TIGR03363">
    <property type="entry name" value="VI_chp_8"/>
    <property type="match status" value="1"/>
</dbReference>
<dbReference type="RefSeq" id="WP_102766660.1">
    <property type="nucleotide sequence ID" value="NZ_POSP01000003.1"/>
</dbReference>
<dbReference type="Proteomes" id="UP000235916">
    <property type="component" value="Unassembled WGS sequence"/>
</dbReference>
<evidence type="ECO:0000259" key="2">
    <source>
        <dbReference type="Pfam" id="PF06812"/>
    </source>
</evidence>
<dbReference type="Pfam" id="PF06812">
    <property type="entry name" value="ImpA_N"/>
    <property type="match status" value="1"/>
</dbReference>
<keyword evidence="4" id="KW-1185">Reference proteome</keyword>
<dbReference type="PANTHER" id="PTHR37951:SF1">
    <property type="entry name" value="TYPE VI SECRETION SYSTEM COMPONENT TSSA1"/>
    <property type="match status" value="1"/>
</dbReference>
<organism evidence="3 4">
    <name type="scientific">Kinneretia aquatilis</name>
    <dbReference type="NCBI Taxonomy" id="2070761"/>
    <lineage>
        <taxon>Bacteria</taxon>
        <taxon>Pseudomonadati</taxon>
        <taxon>Pseudomonadota</taxon>
        <taxon>Betaproteobacteria</taxon>
        <taxon>Burkholderiales</taxon>
        <taxon>Sphaerotilaceae</taxon>
        <taxon>Roseateles</taxon>
    </lineage>
</organism>
<dbReference type="PANTHER" id="PTHR37951">
    <property type="entry name" value="CYTOPLASMIC PROTEIN-RELATED"/>
    <property type="match status" value="1"/>
</dbReference>
<dbReference type="EMBL" id="POSP01000003">
    <property type="protein sequence ID" value="PND36737.1"/>
    <property type="molecule type" value="Genomic_DNA"/>
</dbReference>
<evidence type="ECO:0000313" key="4">
    <source>
        <dbReference type="Proteomes" id="UP000235916"/>
    </source>
</evidence>
<proteinExistence type="predicted"/>
<name>A0A2N8KTF2_9BURK</name>
<sequence>MSEIEQAREKIALWSAPLADDSAPCGPDLEYDNDFLTLSRAAAGKPESQFGPAEPPAWREVMELSEALLERSRDLRIAILWMRSLVHLQGYASLAPGLELLRSMIEALWDHVHPLPDPDDGDPYARVNALTLLREVEGLIGDLREARLIEDRSIGLVTGRHVEVALGLSPAREGEDVLSTAALSQMAAAAEAKRPGLRAACEAAQEQLKALRTLLLDKLGHELAPDLRPLQSLVQGVFGTFPAEVHDPAGASDTSDDGEQSMSSGVRTQERGLSGSVNSREDALKAIAMVCEYLERVEPSNPAPLFLRRGSELINQNFLQLVKMLAPDALAGVAGLVGIDPYNTENS</sequence>
<reference evidence="3 4" key="1">
    <citation type="submission" date="2018-01" db="EMBL/GenBank/DDBJ databases">
        <title>Draft genome sequence of Paucibacter aquatile CR182 isolated from freshwater of the Nakdong River.</title>
        <authorList>
            <person name="Choi A."/>
            <person name="Chung E.J."/>
        </authorList>
    </citation>
    <scope>NUCLEOTIDE SEQUENCE [LARGE SCALE GENOMIC DNA]</scope>
    <source>
        <strain evidence="3 4">CR182</strain>
    </source>
</reference>
<comment type="caution">
    <text evidence="3">The sequence shown here is derived from an EMBL/GenBank/DDBJ whole genome shotgun (WGS) entry which is preliminary data.</text>
</comment>
<dbReference type="OrthoDB" id="9771118at2"/>
<feature type="domain" description="ImpA N-terminal" evidence="2">
    <location>
        <begin position="21"/>
        <end position="133"/>
    </location>
</feature>
<dbReference type="InterPro" id="IPR017740">
    <property type="entry name" value="TssA-like"/>
</dbReference>
<protein>
    <submittedName>
        <fullName evidence="3">Type VI secretion system protein TssA</fullName>
    </submittedName>
</protein>
<evidence type="ECO:0000313" key="3">
    <source>
        <dbReference type="EMBL" id="PND36737.1"/>
    </source>
</evidence>